<gene>
    <name evidence="10" type="ORF">CLODIP_2_CD03674</name>
</gene>
<feature type="repeat" description="WD" evidence="8">
    <location>
        <begin position="118"/>
        <end position="159"/>
    </location>
</feature>
<evidence type="ECO:0000256" key="8">
    <source>
        <dbReference type="PROSITE-ProRule" id="PRU00221"/>
    </source>
</evidence>
<name>A0A8S1CRK4_9INSE</name>
<dbReference type="Pfam" id="PF00400">
    <property type="entry name" value="WD40"/>
    <property type="match status" value="3"/>
</dbReference>
<dbReference type="EMBL" id="CADEPI010000083">
    <property type="protein sequence ID" value="CAB3373206.1"/>
    <property type="molecule type" value="Genomic_DNA"/>
</dbReference>
<dbReference type="SMART" id="SM00320">
    <property type="entry name" value="WD40"/>
    <property type="match status" value="6"/>
</dbReference>
<evidence type="ECO:0000256" key="7">
    <source>
        <dbReference type="ARBA" id="ARBA00045437"/>
    </source>
</evidence>
<comment type="subcellular location">
    <subcellularLocation>
        <location evidence="1">Nucleus</location>
        <location evidence="1">Nucleolus</location>
    </subcellularLocation>
</comment>
<dbReference type="GO" id="GO:0045943">
    <property type="term" value="P:positive regulation of transcription by RNA polymerase I"/>
    <property type="evidence" value="ECO:0007669"/>
    <property type="project" value="TreeGrafter"/>
</dbReference>
<dbReference type="GO" id="GO:0006364">
    <property type="term" value="P:rRNA processing"/>
    <property type="evidence" value="ECO:0007669"/>
    <property type="project" value="UniProtKB-KW"/>
</dbReference>
<dbReference type="InterPro" id="IPR015943">
    <property type="entry name" value="WD40/YVTN_repeat-like_dom_sf"/>
</dbReference>
<organism evidence="10 11">
    <name type="scientific">Cloeon dipterum</name>
    <dbReference type="NCBI Taxonomy" id="197152"/>
    <lineage>
        <taxon>Eukaryota</taxon>
        <taxon>Metazoa</taxon>
        <taxon>Ecdysozoa</taxon>
        <taxon>Arthropoda</taxon>
        <taxon>Hexapoda</taxon>
        <taxon>Insecta</taxon>
        <taxon>Pterygota</taxon>
        <taxon>Palaeoptera</taxon>
        <taxon>Ephemeroptera</taxon>
        <taxon>Pisciforma</taxon>
        <taxon>Baetidae</taxon>
        <taxon>Cloeon</taxon>
    </lineage>
</organism>
<protein>
    <recommendedName>
        <fullName evidence="2">U3 small nucleolar RNA-associated protein 15 homolog</fullName>
    </recommendedName>
</protein>
<dbReference type="OrthoDB" id="431715at2759"/>
<dbReference type="Gene3D" id="2.130.10.10">
    <property type="entry name" value="YVTN repeat-like/Quinoprotein amine dehydrogenase"/>
    <property type="match status" value="2"/>
</dbReference>
<dbReference type="PROSITE" id="PS00678">
    <property type="entry name" value="WD_REPEATS_1"/>
    <property type="match status" value="1"/>
</dbReference>
<feature type="repeat" description="WD" evidence="8">
    <location>
        <begin position="244"/>
        <end position="285"/>
    </location>
</feature>
<dbReference type="PANTHER" id="PTHR19924">
    <property type="entry name" value="UTP15 U3 SMALL NUCLEOLAR RNA-ASSOCIATED PROTEIN 15 FAMILY MEMBER"/>
    <property type="match status" value="1"/>
</dbReference>
<comment type="caution">
    <text evidence="10">The sequence shown here is derived from an EMBL/GenBank/DDBJ whole genome shotgun (WGS) entry which is preliminary data.</text>
</comment>
<evidence type="ECO:0000256" key="2">
    <source>
        <dbReference type="ARBA" id="ARBA00018260"/>
    </source>
</evidence>
<sequence>MGTFKPLNTKVFTKAEPELSDEAIYWKKFTAPAILKDFGPIDYIDVNPNDPYHFAVTCSVRVQIFNPVTKAVYKSLTRFKETAYGGKFRHDGKLICAGGDEAEVKLFDVGSKNLLRIFKGHDGPVHRCFFCINNSQLFSCSDDKSAAVWDIASEKIVAQYRDHTDYVRAGAVSPVSADIVVSGSYDKKVMMFDTRTNEVALTLDHGAPVESVIFNKTGSIIISAGGTDICFWDALAGGKLLSRITPHHKTITCLAMASDGLRLLSGGLDKRVRVTDMTDLQPAHVLNYPSPILSIGIESNDKVLAVGMVDGLVSVSRKIEEDGKGKTPRIRYTLREWRKREQKLREFEPLQEADTTFTEKERQMMSNIDRYLRSYRYSKALDVAMAMYNTKRKAESVVTLLQELIRRKGLATALAGKDDHEIAKILKFFSKHIGNFEYMPTLIDATNTLIDIYGEEINDMPMALDACNNLLSTIHDEEQLTVKLLELQGAMEMLKIASDSHKLAPNSKNDYSVTTEEFPSTL</sequence>
<keyword evidence="6" id="KW-0539">Nucleus</keyword>
<accession>A0A8S1CRK4</accession>
<keyword evidence="11" id="KW-1185">Reference proteome</keyword>
<dbReference type="Proteomes" id="UP000494165">
    <property type="component" value="Unassembled WGS sequence"/>
</dbReference>
<dbReference type="PROSITE" id="PS50082">
    <property type="entry name" value="WD_REPEATS_2"/>
    <property type="match status" value="3"/>
</dbReference>
<feature type="repeat" description="WD" evidence="8">
    <location>
        <begin position="160"/>
        <end position="202"/>
    </location>
</feature>
<comment type="function">
    <text evidence="7">Ribosome biogenesis factor. Involved in nucleolar processing of pre-18S ribosomal RNA. Required for optimal pre-ribosomal RNA transcription by RNA polymerase I. Part of the small subunit (SSU) processome, first precursor of the small eukaryotic ribosomal subunit. During the assembly of the SSU processome in the nucleolus, many ribosome biogenesis factors, an RNA chaperone and ribosomal proteins associate with the nascent pre-rRNA and work in concert to generate RNA folding, modifications, rearrangements and cleavage as well as targeted degradation of pre-ribosomal RNA by the RNA exosome.</text>
</comment>
<keyword evidence="3" id="KW-0698">rRNA processing</keyword>
<evidence type="ECO:0000259" key="9">
    <source>
        <dbReference type="Pfam" id="PF09384"/>
    </source>
</evidence>
<proteinExistence type="predicted"/>
<dbReference type="SUPFAM" id="SSF50978">
    <property type="entry name" value="WD40 repeat-like"/>
    <property type="match status" value="1"/>
</dbReference>
<evidence type="ECO:0000256" key="4">
    <source>
        <dbReference type="ARBA" id="ARBA00022574"/>
    </source>
</evidence>
<dbReference type="GO" id="GO:0005730">
    <property type="term" value="C:nucleolus"/>
    <property type="evidence" value="ECO:0007669"/>
    <property type="project" value="UniProtKB-SubCell"/>
</dbReference>
<feature type="domain" description="U3 small nucleolar RNA-associated protein 15 C-terminal" evidence="9">
    <location>
        <begin position="351"/>
        <end position="494"/>
    </location>
</feature>
<dbReference type="InterPro" id="IPR018983">
    <property type="entry name" value="U3_snoRNA-assocProt_15_C"/>
</dbReference>
<dbReference type="InterPro" id="IPR036322">
    <property type="entry name" value="WD40_repeat_dom_sf"/>
</dbReference>
<dbReference type="CDD" id="cd00200">
    <property type="entry name" value="WD40"/>
    <property type="match status" value="1"/>
</dbReference>
<dbReference type="Pfam" id="PF09384">
    <property type="entry name" value="UTP15_C"/>
    <property type="match status" value="1"/>
</dbReference>
<dbReference type="InterPro" id="IPR001680">
    <property type="entry name" value="WD40_rpt"/>
</dbReference>
<evidence type="ECO:0000256" key="5">
    <source>
        <dbReference type="ARBA" id="ARBA00022737"/>
    </source>
</evidence>
<evidence type="ECO:0000256" key="1">
    <source>
        <dbReference type="ARBA" id="ARBA00004604"/>
    </source>
</evidence>
<reference evidence="10 11" key="1">
    <citation type="submission" date="2020-04" db="EMBL/GenBank/DDBJ databases">
        <authorList>
            <person name="Alioto T."/>
            <person name="Alioto T."/>
            <person name="Gomez Garrido J."/>
        </authorList>
    </citation>
    <scope>NUCLEOTIDE SEQUENCE [LARGE SCALE GENOMIC DNA]</scope>
</reference>
<dbReference type="AlphaFoldDB" id="A0A8S1CRK4"/>
<evidence type="ECO:0000313" key="10">
    <source>
        <dbReference type="EMBL" id="CAB3373206.1"/>
    </source>
</evidence>
<evidence type="ECO:0000256" key="3">
    <source>
        <dbReference type="ARBA" id="ARBA00022552"/>
    </source>
</evidence>
<keyword evidence="5" id="KW-0677">Repeat</keyword>
<keyword evidence="4 8" id="KW-0853">WD repeat</keyword>
<evidence type="ECO:0000313" key="11">
    <source>
        <dbReference type="Proteomes" id="UP000494165"/>
    </source>
</evidence>
<evidence type="ECO:0000256" key="6">
    <source>
        <dbReference type="ARBA" id="ARBA00023242"/>
    </source>
</evidence>
<dbReference type="InterPro" id="IPR019775">
    <property type="entry name" value="WD40_repeat_CS"/>
</dbReference>
<dbReference type="PANTHER" id="PTHR19924:SF26">
    <property type="entry name" value="U3 SMALL NUCLEOLAR RNA-ASSOCIATED PROTEIN 15 HOMOLOG"/>
    <property type="match status" value="1"/>
</dbReference>